<dbReference type="eggNOG" id="COG0125">
    <property type="taxonomic scope" value="Bacteria"/>
</dbReference>
<evidence type="ECO:0008006" key="3">
    <source>
        <dbReference type="Google" id="ProtNLM"/>
    </source>
</evidence>
<protein>
    <recommendedName>
        <fullName evidence="3">Phosphotransferase</fullName>
    </recommendedName>
</protein>
<organism evidence="1 2">
    <name type="scientific">Pseudofrankia inefficax (strain DSM 45817 / CECT 9037 / DDB 130130 / EuI1c)</name>
    <name type="common">Frankia inefficax</name>
    <dbReference type="NCBI Taxonomy" id="298654"/>
    <lineage>
        <taxon>Bacteria</taxon>
        <taxon>Bacillati</taxon>
        <taxon>Actinomycetota</taxon>
        <taxon>Actinomycetes</taxon>
        <taxon>Frankiales</taxon>
        <taxon>Frankiaceae</taxon>
        <taxon>Pseudofrankia</taxon>
    </lineage>
</organism>
<evidence type="ECO:0000313" key="1">
    <source>
        <dbReference type="EMBL" id="ADP83131.1"/>
    </source>
</evidence>
<sequence length="197" mass="21240">MVTEEPGRRPVSDGPAAEPWSVPAVVLITGIQAAGKSTVAQALAERLPRSVHVRGDVFRKMVVGGRAEMTPDPSPEAVGQLRLRHRLTATVAGGYAAAGFTTVVQDIVLGEHLTEMVTAIEHRPLLVVVLAPSPDAVAARETARSKSAYRDLWTVRVLDAVLRDETPRLGLWLDTSDQTPAETVEEILARAWTDARI</sequence>
<dbReference type="HOGENOM" id="CLU_108932_1_0_11"/>
<reference evidence="1 2" key="1">
    <citation type="submission" date="2010-10" db="EMBL/GenBank/DDBJ databases">
        <title>Complete sequence of Frankia sp. EuI1c.</title>
        <authorList>
            <consortium name="US DOE Joint Genome Institute"/>
            <person name="Lucas S."/>
            <person name="Copeland A."/>
            <person name="Lapidus A."/>
            <person name="Cheng J.-F."/>
            <person name="Bruce D."/>
            <person name="Goodwin L."/>
            <person name="Pitluck S."/>
            <person name="Chertkov O."/>
            <person name="Detter J.C."/>
            <person name="Han C."/>
            <person name="Tapia R."/>
            <person name="Land M."/>
            <person name="Hauser L."/>
            <person name="Jeffries C."/>
            <person name="Kyrpides N."/>
            <person name="Ivanova N."/>
            <person name="Mikhailova N."/>
            <person name="Beauchemin N."/>
            <person name="Sen A."/>
            <person name="Sur S.A."/>
            <person name="Gtari M."/>
            <person name="Wall L."/>
            <person name="Tisa L."/>
            <person name="Woyke T."/>
        </authorList>
    </citation>
    <scope>NUCLEOTIDE SEQUENCE [LARGE SCALE GENOMIC DNA]</scope>
    <source>
        <strain evidence="2">DSM 45817 / CECT 9037 / EuI1c</strain>
    </source>
</reference>
<name>E3J5P4_PSEI1</name>
<dbReference type="Pfam" id="PF13671">
    <property type="entry name" value="AAA_33"/>
    <property type="match status" value="1"/>
</dbReference>
<dbReference type="InParanoid" id="E3J5P4"/>
<dbReference type="Proteomes" id="UP000002484">
    <property type="component" value="Chromosome"/>
</dbReference>
<dbReference type="AlphaFoldDB" id="E3J5P4"/>
<dbReference type="SUPFAM" id="SSF52540">
    <property type="entry name" value="P-loop containing nucleoside triphosphate hydrolases"/>
    <property type="match status" value="1"/>
</dbReference>
<keyword evidence="2" id="KW-1185">Reference proteome</keyword>
<gene>
    <name evidence="1" type="ordered locus">FraEuI1c_5142</name>
</gene>
<dbReference type="KEGG" id="fri:FraEuI1c_5142"/>
<dbReference type="EMBL" id="CP002299">
    <property type="protein sequence ID" value="ADP83131.1"/>
    <property type="molecule type" value="Genomic_DNA"/>
</dbReference>
<dbReference type="STRING" id="298654.FraEuI1c_5142"/>
<accession>E3J5P4</accession>
<dbReference type="InterPro" id="IPR027417">
    <property type="entry name" value="P-loop_NTPase"/>
</dbReference>
<proteinExistence type="predicted"/>
<evidence type="ECO:0000313" key="2">
    <source>
        <dbReference type="Proteomes" id="UP000002484"/>
    </source>
</evidence>
<dbReference type="Gene3D" id="3.40.50.300">
    <property type="entry name" value="P-loop containing nucleotide triphosphate hydrolases"/>
    <property type="match status" value="1"/>
</dbReference>